<evidence type="ECO:0000313" key="2">
    <source>
        <dbReference type="EMBL" id="RKN21122.1"/>
    </source>
</evidence>
<reference evidence="2 3" key="1">
    <citation type="submission" date="2018-09" db="EMBL/GenBank/DDBJ databases">
        <title>Micromonospora sp. nov. MS1-9, isolated from a root of Musa sp.</title>
        <authorList>
            <person name="Kuncharoen N."/>
            <person name="Kudo T."/>
            <person name="Ohkuma M."/>
            <person name="Yuki M."/>
            <person name="Tanasupawat S."/>
        </authorList>
    </citation>
    <scope>NUCLEOTIDE SEQUENCE [LARGE SCALE GENOMIC DNA]</scope>
    <source>
        <strain evidence="2 3">NGC1-4</strain>
    </source>
</reference>
<organism evidence="2 3">
    <name type="scientific">Micromonospora musae</name>
    <dbReference type="NCBI Taxonomy" id="1894970"/>
    <lineage>
        <taxon>Bacteria</taxon>
        <taxon>Bacillati</taxon>
        <taxon>Actinomycetota</taxon>
        <taxon>Actinomycetes</taxon>
        <taxon>Micromonosporales</taxon>
        <taxon>Micromonosporaceae</taxon>
        <taxon>Micromonospora</taxon>
    </lineage>
</organism>
<dbReference type="RefSeq" id="WP_120676012.1">
    <property type="nucleotide sequence ID" value="NZ_RAZS01000003.1"/>
</dbReference>
<dbReference type="PROSITE" id="PS01124">
    <property type="entry name" value="HTH_ARAC_FAMILY_2"/>
    <property type="match status" value="1"/>
</dbReference>
<evidence type="ECO:0000313" key="3">
    <source>
        <dbReference type="Proteomes" id="UP000271548"/>
    </source>
</evidence>
<dbReference type="Pfam" id="PF12833">
    <property type="entry name" value="HTH_18"/>
    <property type="match status" value="1"/>
</dbReference>
<protein>
    <submittedName>
        <fullName evidence="2">AraC family transcriptional regulator</fullName>
    </submittedName>
</protein>
<feature type="domain" description="HTH araC/xylS-type" evidence="1">
    <location>
        <begin position="154"/>
        <end position="225"/>
    </location>
</feature>
<accession>A0ABX9RC18</accession>
<dbReference type="InterPro" id="IPR018060">
    <property type="entry name" value="HTH_AraC"/>
</dbReference>
<comment type="caution">
    <text evidence="2">The sequence shown here is derived from an EMBL/GenBank/DDBJ whole genome shotgun (WGS) entry which is preliminary data.</text>
</comment>
<evidence type="ECO:0000259" key="1">
    <source>
        <dbReference type="PROSITE" id="PS01124"/>
    </source>
</evidence>
<dbReference type="Gene3D" id="1.10.10.60">
    <property type="entry name" value="Homeodomain-like"/>
    <property type="match status" value="1"/>
</dbReference>
<name>A0ABX9RC18_9ACTN</name>
<proteinExistence type="predicted"/>
<sequence>MALRFEHRGTEIDVNLVDRVWRTRSDAEETMTSTARTCWHLILSRAQGRLLAGLRGPETRASTAPVPPGTEFLGIRFAFGAVLRPHPAAAIVDGYVPFPVTESGRIVIGGESWEAPTFDNVEHFVRRLQDAALLVRSPLGNEGQVAAHPEANPTERTLPRRYRAVTGLSQTAVRQIDRANAAATMLRDGLDWRGVVETLGYFDQAHLGHALRRYVGRTARELRAGHLAPMSFLYKTHPGPGS</sequence>
<gene>
    <name evidence="2" type="ORF">D7147_10030</name>
</gene>
<dbReference type="Proteomes" id="UP000271548">
    <property type="component" value="Unassembled WGS sequence"/>
</dbReference>
<dbReference type="EMBL" id="RAZS01000003">
    <property type="protein sequence ID" value="RKN21122.1"/>
    <property type="molecule type" value="Genomic_DNA"/>
</dbReference>
<keyword evidence="3" id="KW-1185">Reference proteome</keyword>